<dbReference type="Gene3D" id="3.20.20.380">
    <property type="entry name" value="Copper homeostasis (CutC) domain"/>
    <property type="match status" value="1"/>
</dbReference>
<comment type="subcellular location">
    <subcellularLocation>
        <location evidence="2">Cytoplasm</location>
    </subcellularLocation>
</comment>
<dbReference type="InterPro" id="IPR036822">
    <property type="entry name" value="CutC-like_dom_sf"/>
</dbReference>
<dbReference type="SUPFAM" id="SSF110395">
    <property type="entry name" value="CutC-like"/>
    <property type="match status" value="1"/>
</dbReference>
<comment type="similarity">
    <text evidence="1 2">Belongs to the CutC family.</text>
</comment>
<protein>
    <recommendedName>
        <fullName evidence="2">PF03932 family protein CutC</fullName>
    </recommendedName>
</protein>
<evidence type="ECO:0000313" key="4">
    <source>
        <dbReference type="Proteomes" id="UP001225134"/>
    </source>
</evidence>
<comment type="caution">
    <text evidence="3">The sequence shown here is derived from an EMBL/GenBank/DDBJ whole genome shotgun (WGS) entry which is preliminary data.</text>
</comment>
<dbReference type="PANTHER" id="PTHR12598">
    <property type="entry name" value="COPPER HOMEOSTASIS PROTEIN CUTC"/>
    <property type="match status" value="1"/>
</dbReference>
<name>A0ABT7HJL5_9FUSO</name>
<organism evidence="3 4">
    <name type="scientific">Sneathia sanguinegens</name>
    <dbReference type="NCBI Taxonomy" id="40543"/>
    <lineage>
        <taxon>Bacteria</taxon>
        <taxon>Fusobacteriati</taxon>
        <taxon>Fusobacteriota</taxon>
        <taxon>Fusobacteriia</taxon>
        <taxon>Fusobacteriales</taxon>
        <taxon>Leptotrichiaceae</taxon>
        <taxon>Sneathia</taxon>
    </lineage>
</organism>
<keyword evidence="2" id="KW-0963">Cytoplasm</keyword>
<gene>
    <name evidence="2" type="primary">cutC</name>
    <name evidence="3" type="ORF">QQA45_04255</name>
</gene>
<sequence>MIYEACVGSIEEAILAKKKGANRIELCDNLEEGGTTPSYGTIKICKEVLDIPIACMIRPRGGDFNYTKEEIKAMIEDIKVCKELKVEAVVFGVLKKDKSLDIENMKLLCENAKPLKIVFHKAIDEMSNPLEIIDTLYELGVNRILTSGTKNTAFEGKDILNELIQACNNKMKIVVAGKVTKDNIENLSKLINSNEFHGKKIV</sequence>
<evidence type="ECO:0000313" key="3">
    <source>
        <dbReference type="EMBL" id="MDK9580726.1"/>
    </source>
</evidence>
<comment type="caution">
    <text evidence="2">Once thought to be involved in copper homeostasis, experiments in E.coli have shown this is not the case.</text>
</comment>
<reference evidence="3 4" key="1">
    <citation type="submission" date="2023-06" db="EMBL/GenBank/DDBJ databases">
        <title>Antibody response to the Sneathia vaginalis cytopathogenic toxin A during pregnancy.</title>
        <authorList>
            <person name="Mccoy Z.T."/>
            <person name="Serrano M.G."/>
            <person name="Spaine K."/>
            <person name="Edwards D.J."/>
            <person name="Buck G.A."/>
            <person name="Jefferson K."/>
        </authorList>
    </citation>
    <scope>NUCLEOTIDE SEQUENCE [LARGE SCALE GENOMIC DNA]</scope>
    <source>
        <strain evidence="3 4">CCUG 42621</strain>
    </source>
</reference>
<evidence type="ECO:0000256" key="1">
    <source>
        <dbReference type="ARBA" id="ARBA00007768"/>
    </source>
</evidence>
<evidence type="ECO:0000256" key="2">
    <source>
        <dbReference type="HAMAP-Rule" id="MF_00795"/>
    </source>
</evidence>
<dbReference type="RefSeq" id="WP_285153000.1">
    <property type="nucleotide sequence ID" value="NZ_JASSPP010000006.1"/>
</dbReference>
<proteinExistence type="inferred from homology"/>
<dbReference type="Pfam" id="PF03932">
    <property type="entry name" value="CutC"/>
    <property type="match status" value="1"/>
</dbReference>
<keyword evidence="4" id="KW-1185">Reference proteome</keyword>
<dbReference type="EMBL" id="JASSPP010000006">
    <property type="protein sequence ID" value="MDK9580726.1"/>
    <property type="molecule type" value="Genomic_DNA"/>
</dbReference>
<dbReference type="InterPro" id="IPR005627">
    <property type="entry name" value="CutC-like"/>
</dbReference>
<dbReference type="PANTHER" id="PTHR12598:SF0">
    <property type="entry name" value="COPPER HOMEOSTASIS PROTEIN CUTC HOMOLOG"/>
    <property type="match status" value="1"/>
</dbReference>
<dbReference type="HAMAP" id="MF_00795">
    <property type="entry name" value="CutC"/>
    <property type="match status" value="1"/>
</dbReference>
<dbReference type="Proteomes" id="UP001225134">
    <property type="component" value="Unassembled WGS sequence"/>
</dbReference>
<accession>A0ABT7HJL5</accession>